<keyword evidence="3" id="KW-1185">Reference proteome</keyword>
<reference evidence="2 3" key="2">
    <citation type="submission" date="2017-02" db="EMBL/GenBank/DDBJ databases">
        <title>A genome survey and senescence transcriptome analysis in Lentinula edodes.</title>
        <authorList>
            <person name="Sakamoto Y."/>
            <person name="Nakade K."/>
            <person name="Sato S."/>
            <person name="Yoshida Y."/>
            <person name="Miyazaki K."/>
            <person name="Natsume S."/>
            <person name="Konno N."/>
        </authorList>
    </citation>
    <scope>NUCLEOTIDE SEQUENCE [LARGE SCALE GENOMIC DNA]</scope>
    <source>
        <strain evidence="2 3">NBRC 111202</strain>
    </source>
</reference>
<dbReference type="AlphaFoldDB" id="A0A1Q3ECJ0"/>
<comment type="caution">
    <text evidence="2">The sequence shown here is derived from an EMBL/GenBank/DDBJ whole genome shotgun (WGS) entry which is preliminary data.</text>
</comment>
<dbReference type="EMBL" id="BDGU01000215">
    <property type="protein sequence ID" value="GAW04908.1"/>
    <property type="molecule type" value="Genomic_DNA"/>
</dbReference>
<evidence type="ECO:0000256" key="1">
    <source>
        <dbReference type="SAM" id="MobiDB-lite"/>
    </source>
</evidence>
<dbReference type="STRING" id="5353.A0A1Q3ECJ0"/>
<proteinExistence type="predicted"/>
<protein>
    <submittedName>
        <fullName evidence="2">Sodium calcium</fullName>
    </submittedName>
</protein>
<feature type="region of interest" description="Disordered" evidence="1">
    <location>
        <begin position="87"/>
        <end position="113"/>
    </location>
</feature>
<dbReference type="Proteomes" id="UP000188533">
    <property type="component" value="Unassembled WGS sequence"/>
</dbReference>
<organism evidence="2 3">
    <name type="scientific">Lentinula edodes</name>
    <name type="common">Shiitake mushroom</name>
    <name type="synonym">Lentinus edodes</name>
    <dbReference type="NCBI Taxonomy" id="5353"/>
    <lineage>
        <taxon>Eukaryota</taxon>
        <taxon>Fungi</taxon>
        <taxon>Dikarya</taxon>
        <taxon>Basidiomycota</taxon>
        <taxon>Agaricomycotina</taxon>
        <taxon>Agaricomycetes</taxon>
        <taxon>Agaricomycetidae</taxon>
        <taxon>Agaricales</taxon>
        <taxon>Marasmiineae</taxon>
        <taxon>Omphalotaceae</taxon>
        <taxon>Lentinula</taxon>
    </lineage>
</organism>
<accession>A0A1Q3ECJ0</accession>
<name>A0A1Q3ECJ0_LENED</name>
<gene>
    <name evidence="2" type="ORF">LENED_006729</name>
</gene>
<sequence>MEGERNKLPHIAPLAGEAHQAIQQFNETTPNFLAGAPYIKGRYIHKQLLQRKTTTALTMGSKDISIDFDTRRDIRLDILNQERQEFAAEEGHHSASPSSPPSARPQMRPFTTIDGSDWFKSRFVREGKRQIGVLESLKAIATSSWLNLFYIFIPISWAFHFTNHQNAEEPEEIWPFTVTFTMSLIALVPLERSLEYGGDQISLYCGKEIGDLIIVTLNN</sequence>
<reference evidence="2 3" key="1">
    <citation type="submission" date="2016-08" db="EMBL/GenBank/DDBJ databases">
        <authorList>
            <consortium name="Lentinula edodes genome sequencing consortium"/>
            <person name="Sakamoto Y."/>
            <person name="Nakade K."/>
            <person name="Sato S."/>
            <person name="Yoshida Y."/>
            <person name="Miyazaki K."/>
            <person name="Natsume S."/>
            <person name="Konno N."/>
        </authorList>
    </citation>
    <scope>NUCLEOTIDE SEQUENCE [LARGE SCALE GENOMIC DNA]</scope>
    <source>
        <strain evidence="2 3">NBRC 111202</strain>
    </source>
</reference>
<evidence type="ECO:0000313" key="3">
    <source>
        <dbReference type="Proteomes" id="UP000188533"/>
    </source>
</evidence>
<evidence type="ECO:0000313" key="2">
    <source>
        <dbReference type="EMBL" id="GAW04908.1"/>
    </source>
</evidence>